<evidence type="ECO:0000256" key="1">
    <source>
        <dbReference type="ARBA" id="ARBA00001974"/>
    </source>
</evidence>
<comment type="similarity">
    <text evidence="2">Belongs to the oxygen-dependent FAD-linked oxidoreductase family.</text>
</comment>
<gene>
    <name evidence="9" type="ORF">HU200_065795</name>
</gene>
<dbReference type="InterPro" id="IPR016166">
    <property type="entry name" value="FAD-bd_PCMH"/>
</dbReference>
<protein>
    <recommendedName>
        <fullName evidence="8">FAD-binding PCMH-type domain-containing protein</fullName>
    </recommendedName>
</protein>
<keyword evidence="5" id="KW-0274">FAD</keyword>
<dbReference type="EMBL" id="JACEFO010002892">
    <property type="protein sequence ID" value="KAF8646571.1"/>
    <property type="molecule type" value="Genomic_DNA"/>
</dbReference>
<feature type="domain" description="FAD-binding PCMH-type" evidence="8">
    <location>
        <begin position="72"/>
        <end position="249"/>
    </location>
</feature>
<evidence type="ECO:0000256" key="3">
    <source>
        <dbReference type="ARBA" id="ARBA00022630"/>
    </source>
</evidence>
<dbReference type="Pfam" id="PF08031">
    <property type="entry name" value="BBE"/>
    <property type="match status" value="1"/>
</dbReference>
<dbReference type="Pfam" id="PF01565">
    <property type="entry name" value="FAD_binding_4"/>
    <property type="match status" value="1"/>
</dbReference>
<evidence type="ECO:0000313" key="10">
    <source>
        <dbReference type="Proteomes" id="UP000636709"/>
    </source>
</evidence>
<keyword evidence="4 7" id="KW-0732">Signal</keyword>
<dbReference type="Gene3D" id="3.40.462.20">
    <property type="match status" value="1"/>
</dbReference>
<dbReference type="InterPro" id="IPR006094">
    <property type="entry name" value="Oxid_FAD_bind_N"/>
</dbReference>
<accession>A0A835A924</accession>
<dbReference type="SUPFAM" id="SSF56176">
    <property type="entry name" value="FAD-binding/transporter-associated domain-like"/>
    <property type="match status" value="1"/>
</dbReference>
<sequence length="525" mass="58039">MARTPTTILHLLLVTLCILSTQTTSSSASSDINGFLNCLSGGIPPSLVQTPSSNSYSSLLLSTVQNLRYTLPGPTRPLVIVAANETAHVQTTVVCGRRHGVHVRTRSGGHDYEGLSYTSVNHKHFAVLDLAKLRSIHVDATRAEAWVGSGATLGELYYAAAAANRTFGFPAGNCPTVGVGGHLSGGGFGALSRKYGLSADNVIDAMVVDAQGRLLNRSTMGKDLFWAIRGGGGESFGVVVSWKVRLVAVPETVTVFGIRRGKNESAVELITKWQAIAPSLPRDLYLRVLVQNQHATFVSLFLGRCSQLVDTMGAHFPELGMTEKDCQEMSWVKSTVFFFYGTADMPAEVLLDRRSQNYYLKVKSDHVEEPMPRGAWESLWSEWLEKPETAMVMLDPYGGRMASISPSATPFPHRNYLYQLQFYSFWFENGTVALDSRLSWVRGVYKFVEPYVSKNPRAVYVNYRDLDLGTNEVEGNVTSYAKARVWGEKYFKGNFKRLAAVKSKVDPEDFFRNEQSIPTLPASRW</sequence>
<evidence type="ECO:0000259" key="8">
    <source>
        <dbReference type="PROSITE" id="PS51387"/>
    </source>
</evidence>
<comment type="cofactor">
    <cofactor evidence="1">
        <name>FAD</name>
        <dbReference type="ChEBI" id="CHEBI:57692"/>
    </cofactor>
</comment>
<feature type="signal peptide" evidence="7">
    <location>
        <begin position="1"/>
        <end position="28"/>
    </location>
</feature>
<dbReference type="InterPro" id="IPR016167">
    <property type="entry name" value="FAD-bd_PCMH_sub1"/>
</dbReference>
<keyword evidence="6" id="KW-0325">Glycoprotein</keyword>
<dbReference type="PANTHER" id="PTHR32448">
    <property type="entry name" value="OS08G0158400 PROTEIN"/>
    <property type="match status" value="1"/>
</dbReference>
<evidence type="ECO:0000256" key="7">
    <source>
        <dbReference type="SAM" id="SignalP"/>
    </source>
</evidence>
<dbReference type="Proteomes" id="UP000636709">
    <property type="component" value="Unassembled WGS sequence"/>
</dbReference>
<name>A0A835A924_9POAL</name>
<organism evidence="9 10">
    <name type="scientific">Digitaria exilis</name>
    <dbReference type="NCBI Taxonomy" id="1010633"/>
    <lineage>
        <taxon>Eukaryota</taxon>
        <taxon>Viridiplantae</taxon>
        <taxon>Streptophyta</taxon>
        <taxon>Embryophyta</taxon>
        <taxon>Tracheophyta</taxon>
        <taxon>Spermatophyta</taxon>
        <taxon>Magnoliopsida</taxon>
        <taxon>Liliopsida</taxon>
        <taxon>Poales</taxon>
        <taxon>Poaceae</taxon>
        <taxon>PACMAD clade</taxon>
        <taxon>Panicoideae</taxon>
        <taxon>Panicodae</taxon>
        <taxon>Paniceae</taxon>
        <taxon>Anthephorinae</taxon>
        <taxon>Digitaria</taxon>
    </lineage>
</organism>
<dbReference type="AlphaFoldDB" id="A0A835A924"/>
<keyword evidence="10" id="KW-1185">Reference proteome</keyword>
<keyword evidence="3" id="KW-0285">Flavoprotein</keyword>
<reference evidence="9" key="1">
    <citation type="submission" date="2020-07" db="EMBL/GenBank/DDBJ databases">
        <title>Genome sequence and genetic diversity analysis of an under-domesticated orphan crop, white fonio (Digitaria exilis).</title>
        <authorList>
            <person name="Bennetzen J.L."/>
            <person name="Chen S."/>
            <person name="Ma X."/>
            <person name="Wang X."/>
            <person name="Yssel A.E.J."/>
            <person name="Chaluvadi S.R."/>
            <person name="Johnson M."/>
            <person name="Gangashetty P."/>
            <person name="Hamidou F."/>
            <person name="Sanogo M.D."/>
            <person name="Zwaenepoel A."/>
            <person name="Wallace J."/>
            <person name="Van De Peer Y."/>
            <person name="Van Deynze A."/>
        </authorList>
    </citation>
    <scope>NUCLEOTIDE SEQUENCE</scope>
    <source>
        <tissue evidence="9">Leaves</tissue>
    </source>
</reference>
<dbReference type="Gene3D" id="3.30.43.10">
    <property type="entry name" value="Uridine Diphospho-n-acetylenolpyruvylglucosamine Reductase, domain 2"/>
    <property type="match status" value="1"/>
</dbReference>
<dbReference type="InterPro" id="IPR036318">
    <property type="entry name" value="FAD-bd_PCMH-like_sf"/>
</dbReference>
<evidence type="ECO:0000256" key="5">
    <source>
        <dbReference type="ARBA" id="ARBA00022827"/>
    </source>
</evidence>
<evidence type="ECO:0000256" key="2">
    <source>
        <dbReference type="ARBA" id="ARBA00005466"/>
    </source>
</evidence>
<evidence type="ECO:0000313" key="9">
    <source>
        <dbReference type="EMBL" id="KAF8646571.1"/>
    </source>
</evidence>
<dbReference type="PROSITE" id="PS51387">
    <property type="entry name" value="FAD_PCMH"/>
    <property type="match status" value="1"/>
</dbReference>
<feature type="chain" id="PRO_5032678545" description="FAD-binding PCMH-type domain-containing protein" evidence="7">
    <location>
        <begin position="29"/>
        <end position="525"/>
    </location>
</feature>
<evidence type="ECO:0000256" key="4">
    <source>
        <dbReference type="ARBA" id="ARBA00022729"/>
    </source>
</evidence>
<dbReference type="GO" id="GO:0016491">
    <property type="term" value="F:oxidoreductase activity"/>
    <property type="evidence" value="ECO:0007669"/>
    <property type="project" value="InterPro"/>
</dbReference>
<dbReference type="OrthoDB" id="407275at2759"/>
<evidence type="ECO:0000256" key="6">
    <source>
        <dbReference type="ARBA" id="ARBA00023180"/>
    </source>
</evidence>
<dbReference type="InterPro" id="IPR016169">
    <property type="entry name" value="FAD-bd_PCMH_sub2"/>
</dbReference>
<comment type="caution">
    <text evidence="9">The sequence shown here is derived from an EMBL/GenBank/DDBJ whole genome shotgun (WGS) entry which is preliminary data.</text>
</comment>
<dbReference type="GO" id="GO:0071949">
    <property type="term" value="F:FAD binding"/>
    <property type="evidence" value="ECO:0007669"/>
    <property type="project" value="InterPro"/>
</dbReference>
<dbReference type="InterPro" id="IPR012951">
    <property type="entry name" value="BBE"/>
</dbReference>
<proteinExistence type="inferred from homology"/>
<dbReference type="Gene3D" id="3.30.465.10">
    <property type="match status" value="1"/>
</dbReference>